<evidence type="ECO:0000256" key="1">
    <source>
        <dbReference type="ARBA" id="ARBA00022679"/>
    </source>
</evidence>
<accession>A0ABX2FF38</accession>
<comment type="caution">
    <text evidence="7">The sequence shown here is derived from an EMBL/GenBank/DDBJ whole genome shotgun (WGS) entry which is preliminary data.</text>
</comment>
<dbReference type="PROSITE" id="PS50011">
    <property type="entry name" value="PROTEIN_KINASE_DOM"/>
    <property type="match status" value="1"/>
</dbReference>
<keyword evidence="2 5" id="KW-0547">Nucleotide-binding</keyword>
<evidence type="ECO:0000259" key="6">
    <source>
        <dbReference type="PROSITE" id="PS50011"/>
    </source>
</evidence>
<keyword evidence="3 7" id="KW-0418">Kinase</keyword>
<dbReference type="PANTHER" id="PTHR43289">
    <property type="entry name" value="MITOGEN-ACTIVATED PROTEIN KINASE KINASE KINASE 20-RELATED"/>
    <property type="match status" value="1"/>
</dbReference>
<dbReference type="Gene3D" id="3.30.200.20">
    <property type="entry name" value="Phosphorylase Kinase, domain 1"/>
    <property type="match status" value="1"/>
</dbReference>
<proteinExistence type="predicted"/>
<keyword evidence="7" id="KW-0723">Serine/threonine-protein kinase</keyword>
<name>A0ABX2FF38_9PSEU</name>
<evidence type="ECO:0000313" key="7">
    <source>
        <dbReference type="EMBL" id="NRN69436.1"/>
    </source>
</evidence>
<dbReference type="EMBL" id="JAAATY010000027">
    <property type="protein sequence ID" value="NRN69436.1"/>
    <property type="molecule type" value="Genomic_DNA"/>
</dbReference>
<dbReference type="GO" id="GO:0004674">
    <property type="term" value="F:protein serine/threonine kinase activity"/>
    <property type="evidence" value="ECO:0007669"/>
    <property type="project" value="UniProtKB-KW"/>
</dbReference>
<dbReference type="SMART" id="SM00220">
    <property type="entry name" value="S_TKc"/>
    <property type="match status" value="1"/>
</dbReference>
<keyword evidence="1" id="KW-0808">Transferase</keyword>
<dbReference type="PROSITE" id="PS00108">
    <property type="entry name" value="PROTEIN_KINASE_ST"/>
    <property type="match status" value="1"/>
</dbReference>
<keyword evidence="8" id="KW-1185">Reference proteome</keyword>
<feature type="binding site" evidence="5">
    <location>
        <position position="43"/>
    </location>
    <ligand>
        <name>ATP</name>
        <dbReference type="ChEBI" id="CHEBI:30616"/>
    </ligand>
</feature>
<evidence type="ECO:0000256" key="3">
    <source>
        <dbReference type="ARBA" id="ARBA00022777"/>
    </source>
</evidence>
<dbReference type="PANTHER" id="PTHR43289:SF34">
    <property type="entry name" value="SERINE_THREONINE-PROTEIN KINASE YBDM-RELATED"/>
    <property type="match status" value="1"/>
</dbReference>
<organism evidence="7 8">
    <name type="scientific">Kibdelosporangium persicum</name>
    <dbReference type="NCBI Taxonomy" id="2698649"/>
    <lineage>
        <taxon>Bacteria</taxon>
        <taxon>Bacillati</taxon>
        <taxon>Actinomycetota</taxon>
        <taxon>Actinomycetes</taxon>
        <taxon>Pseudonocardiales</taxon>
        <taxon>Pseudonocardiaceae</taxon>
        <taxon>Kibdelosporangium</taxon>
    </lineage>
</organism>
<dbReference type="PROSITE" id="PS00107">
    <property type="entry name" value="PROTEIN_KINASE_ATP"/>
    <property type="match status" value="1"/>
</dbReference>
<feature type="domain" description="Protein kinase" evidence="6">
    <location>
        <begin position="15"/>
        <end position="268"/>
    </location>
</feature>
<sequence>MDDLSPGSPRQIGGYRLLATLGEGGMGRVHLALAPDGRLAAVKQVHSRFKRDEAFRARFRREVAASRRVPGAYTAAVLDAGPDAEIPWLASVFIAGPSLREAVELAGPLPLEAVGRLAVGLASALTEIHQAGLVHRDLKPGNVILAEDGPRVIDFGIARAMDGTTELTHAGAVLGSSAFMSPEQAEGRQAGPASDVFALGALLVTAATGQGPFPGKSAAQVLYNVVHHQPDLRMLPPELRRVVEMCLAKDPAERPTAEQLLRELPPVYPDPQPWPAPVHAAIAQQQAMARNALATKPARRRGLGIGLAVGVVALLAVGAIMVDDNPGTATPSLTETASSPPDPLTVDKLRAVNPCALLDGVPVPGSAPLRPNPPSDFDSCEFRTNADMVVLAIGATTSTGGTPELFDGLPGFVDTGTSGCEARVPLLSRPGWAVLVRAQTGRWDTLCERAKTVLTEAIKRIREGRAQWDQAGSLAALNPCEVIGKALAERVLGSAVQVVQRSLRVCEWETATTSLSLQFMRTPALPGEPVRVAGITMYQRKPDEGGCDLHWVHRQATAGLAEAVNITYGGKDGDPCSQARQFAEAVVPVLG</sequence>
<dbReference type="InterPro" id="IPR011009">
    <property type="entry name" value="Kinase-like_dom_sf"/>
</dbReference>
<protein>
    <submittedName>
        <fullName evidence="7">Serine/threonine protein kinase</fullName>
    </submittedName>
</protein>
<dbReference type="RefSeq" id="WP_173139617.1">
    <property type="nucleotide sequence ID" value="NZ_CBCSGW010000023.1"/>
</dbReference>
<dbReference type="Gene3D" id="1.10.510.10">
    <property type="entry name" value="Transferase(Phosphotransferase) domain 1"/>
    <property type="match status" value="1"/>
</dbReference>
<dbReference type="Proteomes" id="UP000763557">
    <property type="component" value="Unassembled WGS sequence"/>
</dbReference>
<dbReference type="InterPro" id="IPR000719">
    <property type="entry name" value="Prot_kinase_dom"/>
</dbReference>
<dbReference type="SUPFAM" id="SSF56112">
    <property type="entry name" value="Protein kinase-like (PK-like)"/>
    <property type="match status" value="1"/>
</dbReference>
<gene>
    <name evidence="7" type="ORF">GC106_66930</name>
</gene>
<reference evidence="7 8" key="1">
    <citation type="submission" date="2020-01" db="EMBL/GenBank/DDBJ databases">
        <title>Kibdelosporangium persica a novel Actinomycetes from a hot desert in Iran.</title>
        <authorList>
            <person name="Safaei N."/>
            <person name="Zaburannyi N."/>
            <person name="Mueller R."/>
            <person name="Wink J."/>
        </authorList>
    </citation>
    <scope>NUCLEOTIDE SEQUENCE [LARGE SCALE GENOMIC DNA]</scope>
    <source>
        <strain evidence="7 8">4NS15</strain>
    </source>
</reference>
<keyword evidence="4 5" id="KW-0067">ATP-binding</keyword>
<dbReference type="Pfam" id="PF00069">
    <property type="entry name" value="Pkinase"/>
    <property type="match status" value="1"/>
</dbReference>
<evidence type="ECO:0000256" key="2">
    <source>
        <dbReference type="ARBA" id="ARBA00022741"/>
    </source>
</evidence>
<dbReference type="CDD" id="cd14014">
    <property type="entry name" value="STKc_PknB_like"/>
    <property type="match status" value="1"/>
</dbReference>
<evidence type="ECO:0000256" key="5">
    <source>
        <dbReference type="PROSITE-ProRule" id="PRU10141"/>
    </source>
</evidence>
<dbReference type="InterPro" id="IPR017441">
    <property type="entry name" value="Protein_kinase_ATP_BS"/>
</dbReference>
<evidence type="ECO:0000256" key="4">
    <source>
        <dbReference type="ARBA" id="ARBA00022840"/>
    </source>
</evidence>
<evidence type="ECO:0000313" key="8">
    <source>
        <dbReference type="Proteomes" id="UP000763557"/>
    </source>
</evidence>
<dbReference type="InterPro" id="IPR008271">
    <property type="entry name" value="Ser/Thr_kinase_AS"/>
</dbReference>